<dbReference type="AlphaFoldDB" id="A0A9P0MN16"/>
<name>A0A9P0MN16_ACAOB</name>
<evidence type="ECO:0000313" key="2">
    <source>
        <dbReference type="Proteomes" id="UP001152888"/>
    </source>
</evidence>
<gene>
    <name evidence="1" type="ORF">ACAOBT_LOCUS35004</name>
</gene>
<dbReference type="EMBL" id="CAKOFQ010008764">
    <property type="protein sequence ID" value="CAH2015872.1"/>
    <property type="molecule type" value="Genomic_DNA"/>
</dbReference>
<sequence>MLFCCCCVLNTSHISLISELRFSRLCIISEDSWYFSQPLANSFAANSVLLMPELALCEDKSLSVASSALCSLCRFALWRDCSRWRRRITFSPKRLRVRCRFTSMSVSSFSSCKWKGRC</sequence>
<reference evidence="1" key="1">
    <citation type="submission" date="2022-03" db="EMBL/GenBank/DDBJ databases">
        <authorList>
            <person name="Sayadi A."/>
        </authorList>
    </citation>
    <scope>NUCLEOTIDE SEQUENCE</scope>
</reference>
<organism evidence="1 2">
    <name type="scientific">Acanthoscelides obtectus</name>
    <name type="common">Bean weevil</name>
    <name type="synonym">Bruchus obtectus</name>
    <dbReference type="NCBI Taxonomy" id="200917"/>
    <lineage>
        <taxon>Eukaryota</taxon>
        <taxon>Metazoa</taxon>
        <taxon>Ecdysozoa</taxon>
        <taxon>Arthropoda</taxon>
        <taxon>Hexapoda</taxon>
        <taxon>Insecta</taxon>
        <taxon>Pterygota</taxon>
        <taxon>Neoptera</taxon>
        <taxon>Endopterygota</taxon>
        <taxon>Coleoptera</taxon>
        <taxon>Polyphaga</taxon>
        <taxon>Cucujiformia</taxon>
        <taxon>Chrysomeloidea</taxon>
        <taxon>Chrysomelidae</taxon>
        <taxon>Bruchinae</taxon>
        <taxon>Bruchini</taxon>
        <taxon>Acanthoscelides</taxon>
    </lineage>
</organism>
<evidence type="ECO:0000313" key="1">
    <source>
        <dbReference type="EMBL" id="CAH2015872.1"/>
    </source>
</evidence>
<comment type="caution">
    <text evidence="1">The sequence shown here is derived from an EMBL/GenBank/DDBJ whole genome shotgun (WGS) entry which is preliminary data.</text>
</comment>
<accession>A0A9P0MN16</accession>
<proteinExistence type="predicted"/>
<protein>
    <submittedName>
        <fullName evidence="1">Uncharacterized protein</fullName>
    </submittedName>
</protein>
<dbReference type="Proteomes" id="UP001152888">
    <property type="component" value="Unassembled WGS sequence"/>
</dbReference>
<keyword evidence="2" id="KW-1185">Reference proteome</keyword>